<dbReference type="Proteomes" id="UP001515480">
    <property type="component" value="Unassembled WGS sequence"/>
</dbReference>
<feature type="compositionally biased region" description="Basic and acidic residues" evidence="1">
    <location>
        <begin position="490"/>
        <end position="502"/>
    </location>
</feature>
<sequence>MAEPSRLTLDVVMEDFWTRTSGVYGKPIWLRPGVLQLLYDDDNDAIRLLSSAALPGGHAAFNHTVAVYSQTPLEPSDLSVGGAAEALRKACPAFVQRVRTCYLVEANLLGFASQAEGGGLDESSSLAEQQVLSSSLRWALADYEARVGAPPRQIVLHLDVNGSLALGDVAGKKSFSSIATSLADNVVRRTEEEAVQLPVKTTNAMRRVGKLDEAALKKKFTVSYSSHDFIATILAALCALAPASIDALHDELDATFTRGDGAAPLPSAPHGLPALTVAIRTNGVEHSQALQYVQLLIRRVLGLKLSEADGSVRRYIVGHEDKERQLFFHPVLLEKLAKSSAYSWERYVHELHLFCGKDTSMEAWKSICGDKLSPKDSKLRRYLGLGSDEDAHVAPLSPPKLDILFLPEVWHTPGRLVEEYKLLAVNNDCGPWWAGFEGDVRAFSRRPQHSQRDPNGAARTAAMAARSQSSKTLTRVLSSVGRALSSTSVREGRSSSVKERTFSSRLRRSAKDAKPAPLKANLPEATLYI</sequence>
<keyword evidence="3" id="KW-1185">Reference proteome</keyword>
<gene>
    <name evidence="2" type="ORF">AB1Y20_008310</name>
</gene>
<evidence type="ECO:0000256" key="1">
    <source>
        <dbReference type="SAM" id="MobiDB-lite"/>
    </source>
</evidence>
<protein>
    <submittedName>
        <fullName evidence="2">Uncharacterized protein</fullName>
    </submittedName>
</protein>
<dbReference type="AlphaFoldDB" id="A0AB34IW77"/>
<evidence type="ECO:0000313" key="2">
    <source>
        <dbReference type="EMBL" id="KAL1507474.1"/>
    </source>
</evidence>
<name>A0AB34IW77_PRYPA</name>
<organism evidence="2 3">
    <name type="scientific">Prymnesium parvum</name>
    <name type="common">Toxic golden alga</name>
    <dbReference type="NCBI Taxonomy" id="97485"/>
    <lineage>
        <taxon>Eukaryota</taxon>
        <taxon>Haptista</taxon>
        <taxon>Haptophyta</taxon>
        <taxon>Prymnesiophyceae</taxon>
        <taxon>Prymnesiales</taxon>
        <taxon>Prymnesiaceae</taxon>
        <taxon>Prymnesium</taxon>
    </lineage>
</organism>
<accession>A0AB34IW77</accession>
<comment type="caution">
    <text evidence="2">The sequence shown here is derived from an EMBL/GenBank/DDBJ whole genome shotgun (WGS) entry which is preliminary data.</text>
</comment>
<reference evidence="2 3" key="1">
    <citation type="journal article" date="2024" name="Science">
        <title>Giant polyketide synthase enzymes in the biosynthesis of giant marine polyether toxins.</title>
        <authorList>
            <person name="Fallon T.R."/>
            <person name="Shende V.V."/>
            <person name="Wierzbicki I.H."/>
            <person name="Pendleton A.L."/>
            <person name="Watervoot N.F."/>
            <person name="Auber R.P."/>
            <person name="Gonzalez D.J."/>
            <person name="Wisecaver J.H."/>
            <person name="Moore B.S."/>
        </authorList>
    </citation>
    <scope>NUCLEOTIDE SEQUENCE [LARGE SCALE GENOMIC DNA]</scope>
    <source>
        <strain evidence="2 3">12B1</strain>
    </source>
</reference>
<feature type="region of interest" description="Disordered" evidence="1">
    <location>
        <begin position="487"/>
        <end position="517"/>
    </location>
</feature>
<evidence type="ECO:0000313" key="3">
    <source>
        <dbReference type="Proteomes" id="UP001515480"/>
    </source>
</evidence>
<proteinExistence type="predicted"/>
<dbReference type="EMBL" id="JBGBPQ010000018">
    <property type="protein sequence ID" value="KAL1507474.1"/>
    <property type="molecule type" value="Genomic_DNA"/>
</dbReference>